<comment type="caution">
    <text evidence="2">The sequence shown here is derived from an EMBL/GenBank/DDBJ whole genome shotgun (WGS) entry which is preliminary data.</text>
</comment>
<evidence type="ECO:0000256" key="1">
    <source>
        <dbReference type="SAM" id="MobiDB-lite"/>
    </source>
</evidence>
<protein>
    <submittedName>
        <fullName evidence="2">Uncharacterized protein</fullName>
    </submittedName>
</protein>
<feature type="region of interest" description="Disordered" evidence="1">
    <location>
        <begin position="1"/>
        <end position="102"/>
    </location>
</feature>
<gene>
    <name evidence="2" type="ORF">BOTCAL_0603g00050</name>
</gene>
<organism evidence="2 3">
    <name type="scientific">Botryotinia calthae</name>
    <dbReference type="NCBI Taxonomy" id="38488"/>
    <lineage>
        <taxon>Eukaryota</taxon>
        <taxon>Fungi</taxon>
        <taxon>Dikarya</taxon>
        <taxon>Ascomycota</taxon>
        <taxon>Pezizomycotina</taxon>
        <taxon>Leotiomycetes</taxon>
        <taxon>Helotiales</taxon>
        <taxon>Sclerotiniaceae</taxon>
        <taxon>Botryotinia</taxon>
    </lineage>
</organism>
<proteinExistence type="predicted"/>
<sequence length="130" mass="14869">MVSMAMGIVTTGFTQQLNGKNDDRKKEHEKPDPPRGSERGKEREKRETTGNNDESEKRDSSREYTKSEGRETLHKDDRGERRDSPRSKPKEEIRSSSKIHADNVVDANIAVKPIFPIAWIAVRQSIAFDF</sequence>
<reference evidence="2 3" key="1">
    <citation type="submission" date="2017-11" db="EMBL/GenBank/DDBJ databases">
        <title>Comparative genomics of Botrytis spp.</title>
        <authorList>
            <person name="Valero-Jimenez C.A."/>
            <person name="Tapia P."/>
            <person name="Veloso J."/>
            <person name="Silva-Moreno E."/>
            <person name="Staats M."/>
            <person name="Valdes J.H."/>
            <person name="Van Kan J.A.L."/>
        </authorList>
    </citation>
    <scope>NUCLEOTIDE SEQUENCE [LARGE SCALE GENOMIC DNA]</scope>
    <source>
        <strain evidence="2 3">MUCL2830</strain>
    </source>
</reference>
<evidence type="ECO:0000313" key="3">
    <source>
        <dbReference type="Proteomes" id="UP000297299"/>
    </source>
</evidence>
<dbReference type="Proteomes" id="UP000297299">
    <property type="component" value="Unassembled WGS sequence"/>
</dbReference>
<name>A0A4Y8CLJ6_9HELO</name>
<evidence type="ECO:0000313" key="2">
    <source>
        <dbReference type="EMBL" id="TEY35154.1"/>
    </source>
</evidence>
<feature type="compositionally biased region" description="Basic and acidic residues" evidence="1">
    <location>
        <begin position="20"/>
        <end position="102"/>
    </location>
</feature>
<keyword evidence="3" id="KW-1185">Reference proteome</keyword>
<dbReference type="AlphaFoldDB" id="A0A4Y8CLJ6"/>
<dbReference type="EMBL" id="PHWZ01000600">
    <property type="protein sequence ID" value="TEY35154.1"/>
    <property type="molecule type" value="Genomic_DNA"/>
</dbReference>
<accession>A0A4Y8CLJ6</accession>